<sequence length="503" mass="55216">MPHVSPLPPKEDTSLVNSCGKLCYWCVLENPALDDQETQDTTRAGGIPPVLYRWSNVDSQGVNSKKLFFAGLFGDGVDYFPPEQLQQSEFDAFVKTHISIEKSPTPFISTFTSMLAPLHRALRNQEGAMISIIDTSKLQTPVFSARDLVKRLKINIRGYHGGGEYLIWAKVPSPAIVCSYKASTLLEIAKAVDDIGSILQLDTISSFKRARPALHQALKEGPGRRDFESGLTIGKLLSMITVPREYCKLVGEGLTYSWRFTRDGSLEEFHAGVEEGYNAHSYNPDLVVQSSLLTTALAATTADDDEDFEHACAIDAPCLPRSATPYPLPDTAAAGVATLHEVSSEVESLGDEFNRIFDTPCPAPRRTGPTSTTVERFDVNTQLWITDQEQQQQQPKRLALSPQRAPSESNTIDTSDDEGDMRQLPSPGNPFHPGVLEHYDQGPSVAEANIEDRVVVVGGQDEHPAAAYGGERSLSEPEPAPRPESVALDPFAVRRARIMQIIR</sequence>
<reference evidence="4" key="1">
    <citation type="submission" date="2017-12" db="EMBL/GenBank/DDBJ databases">
        <authorList>
            <consortium name="DOE Joint Genome Institute"/>
            <person name="Mondo S.J."/>
            <person name="Kjaerbolling I."/>
            <person name="Vesth T.C."/>
            <person name="Frisvad J.C."/>
            <person name="Nybo J.L."/>
            <person name="Theobald S."/>
            <person name="Kuo A."/>
            <person name="Bowyer P."/>
            <person name="Matsuda Y."/>
            <person name="Lyhne E.K."/>
            <person name="Kogle M.E."/>
            <person name="Clum A."/>
            <person name="Lipzen A."/>
            <person name="Salamov A."/>
            <person name="Ngan C.Y."/>
            <person name="Daum C."/>
            <person name="Chiniquy J."/>
            <person name="Barry K."/>
            <person name="LaButti K."/>
            <person name="Haridas S."/>
            <person name="Simmons B.A."/>
            <person name="Magnuson J.K."/>
            <person name="Mortensen U.H."/>
            <person name="Larsen T.O."/>
            <person name="Grigoriev I.V."/>
            <person name="Baker S.E."/>
            <person name="Andersen M.R."/>
            <person name="Nordberg H.P."/>
            <person name="Cantor M.N."/>
            <person name="Hua S.X."/>
        </authorList>
    </citation>
    <scope>NUCLEOTIDE SEQUENCE [LARGE SCALE GENOMIC DNA]</scope>
    <source>
        <strain evidence="4">IBT 19404</strain>
    </source>
</reference>
<dbReference type="InterPro" id="IPR056009">
    <property type="entry name" value="DUF7587"/>
</dbReference>
<proteinExistence type="predicted"/>
<evidence type="ECO:0000256" key="1">
    <source>
        <dbReference type="SAM" id="MobiDB-lite"/>
    </source>
</evidence>
<feature type="domain" description="DUF7587" evidence="2">
    <location>
        <begin position="47"/>
        <end position="184"/>
    </location>
</feature>
<evidence type="ECO:0000259" key="2">
    <source>
        <dbReference type="Pfam" id="PF24494"/>
    </source>
</evidence>
<evidence type="ECO:0000313" key="4">
    <source>
        <dbReference type="Proteomes" id="UP000235023"/>
    </source>
</evidence>
<dbReference type="OrthoDB" id="5397734at2759"/>
<dbReference type="Pfam" id="PF24494">
    <property type="entry name" value="DUF7587"/>
    <property type="match status" value="1"/>
</dbReference>
<dbReference type="AlphaFoldDB" id="A0A2J5I3S7"/>
<evidence type="ECO:0000313" key="3">
    <source>
        <dbReference type="EMBL" id="PLN84556.1"/>
    </source>
</evidence>
<accession>A0A2J5I3S7</accession>
<feature type="compositionally biased region" description="Polar residues" evidence="1">
    <location>
        <begin position="404"/>
        <end position="413"/>
    </location>
</feature>
<feature type="region of interest" description="Disordered" evidence="1">
    <location>
        <begin position="387"/>
        <end position="439"/>
    </location>
</feature>
<feature type="region of interest" description="Disordered" evidence="1">
    <location>
        <begin position="355"/>
        <end position="374"/>
    </location>
</feature>
<gene>
    <name evidence="3" type="ORF">BDW42DRAFT_35259</name>
</gene>
<feature type="region of interest" description="Disordered" evidence="1">
    <location>
        <begin position="459"/>
        <end position="486"/>
    </location>
</feature>
<dbReference type="Proteomes" id="UP000235023">
    <property type="component" value="Unassembled WGS sequence"/>
</dbReference>
<keyword evidence="4" id="KW-1185">Reference proteome</keyword>
<protein>
    <recommendedName>
        <fullName evidence="2">DUF7587 domain-containing protein</fullName>
    </recommendedName>
</protein>
<dbReference type="EMBL" id="KZ559510">
    <property type="protein sequence ID" value="PLN84556.1"/>
    <property type="molecule type" value="Genomic_DNA"/>
</dbReference>
<organism evidence="3 4">
    <name type="scientific">Aspergillus taichungensis</name>
    <dbReference type="NCBI Taxonomy" id="482145"/>
    <lineage>
        <taxon>Eukaryota</taxon>
        <taxon>Fungi</taxon>
        <taxon>Dikarya</taxon>
        <taxon>Ascomycota</taxon>
        <taxon>Pezizomycotina</taxon>
        <taxon>Eurotiomycetes</taxon>
        <taxon>Eurotiomycetidae</taxon>
        <taxon>Eurotiales</taxon>
        <taxon>Aspergillaceae</taxon>
        <taxon>Aspergillus</taxon>
        <taxon>Aspergillus subgen. Circumdati</taxon>
    </lineage>
</organism>
<name>A0A2J5I3S7_9EURO</name>